<reference evidence="1" key="3">
    <citation type="submission" date="2025-08" db="UniProtKB">
        <authorList>
            <consortium name="Ensembl"/>
        </authorList>
    </citation>
    <scope>IDENTIFICATION</scope>
    <source>
        <strain evidence="1">JP 163 A</strain>
    </source>
</reference>
<dbReference type="STRING" id="8083.ENSXMAP00000036669"/>
<reference evidence="2" key="2">
    <citation type="journal article" date="2013" name="Nat. Genet.">
        <title>The genome of the platyfish, Xiphophorus maculatus, provides insights into evolutionary adaptation and several complex traits.</title>
        <authorList>
            <person name="Schartl M."/>
            <person name="Walter R.B."/>
            <person name="Shen Y."/>
            <person name="Garcia T."/>
            <person name="Catchen J."/>
            <person name="Amores A."/>
            <person name="Braasch I."/>
            <person name="Chalopin D."/>
            <person name="Volff J.N."/>
            <person name="Lesch K.P."/>
            <person name="Bisazza A."/>
            <person name="Minx P."/>
            <person name="Hillier L."/>
            <person name="Wilson R.K."/>
            <person name="Fuerstenberg S."/>
            <person name="Boore J."/>
            <person name="Searle S."/>
            <person name="Postlethwait J.H."/>
            <person name="Warren W.C."/>
        </authorList>
    </citation>
    <scope>NUCLEOTIDE SEQUENCE [LARGE SCALE GENOMIC DNA]</scope>
    <source>
        <strain evidence="2">JP 163 A</strain>
    </source>
</reference>
<evidence type="ECO:0008006" key="3">
    <source>
        <dbReference type="Google" id="ProtNLM"/>
    </source>
</evidence>
<dbReference type="Gene3D" id="3.40.720.10">
    <property type="entry name" value="Alkaline Phosphatase, subunit A"/>
    <property type="match status" value="1"/>
</dbReference>
<dbReference type="PANTHER" id="PTHR10151">
    <property type="entry name" value="ECTONUCLEOTIDE PYROPHOSPHATASE/PHOSPHODIESTERASE"/>
    <property type="match status" value="1"/>
</dbReference>
<dbReference type="GO" id="GO:0047429">
    <property type="term" value="F:nucleoside triphosphate diphosphatase activity"/>
    <property type="evidence" value="ECO:0007669"/>
    <property type="project" value="TreeGrafter"/>
</dbReference>
<dbReference type="Ensembl" id="ENSXMAT00000038398.1">
    <property type="protein sequence ID" value="ENSXMAP00000036669.1"/>
    <property type="gene ID" value="ENSXMAG00000027067.1"/>
</dbReference>
<protein>
    <recommendedName>
        <fullName evidence="3">Ectonucleotide pyrophosphatase/phosphodiesterase 3</fullName>
    </recommendedName>
</protein>
<evidence type="ECO:0000313" key="2">
    <source>
        <dbReference type="Proteomes" id="UP000002852"/>
    </source>
</evidence>
<dbReference type="PANTHER" id="PTHR10151:SF107">
    <property type="entry name" value="ECTONUCLEOTIDE PYROPHOSPHATASE_PHOSPHODIESTERASE FAMILY MEMBER 3"/>
    <property type="match status" value="1"/>
</dbReference>
<accession>A0A3B5QZZ3</accession>
<proteinExistence type="predicted"/>
<keyword evidence="2" id="KW-1185">Reference proteome</keyword>
<dbReference type="AlphaFoldDB" id="A0A3B5QZZ3"/>
<dbReference type="InterPro" id="IPR002591">
    <property type="entry name" value="Phosphodiest/P_Trfase"/>
</dbReference>
<dbReference type="GO" id="GO:0009143">
    <property type="term" value="P:nucleoside triphosphate catabolic process"/>
    <property type="evidence" value="ECO:0007669"/>
    <property type="project" value="TreeGrafter"/>
</dbReference>
<evidence type="ECO:0000313" key="1">
    <source>
        <dbReference type="Ensembl" id="ENSXMAP00000036669.1"/>
    </source>
</evidence>
<reference evidence="1" key="4">
    <citation type="submission" date="2025-09" db="UniProtKB">
        <authorList>
            <consortium name="Ensembl"/>
        </authorList>
    </citation>
    <scope>IDENTIFICATION</scope>
    <source>
        <strain evidence="1">JP 163 A</strain>
    </source>
</reference>
<dbReference type="OMA" id="INRTEAY"/>
<reference evidence="2" key="1">
    <citation type="submission" date="2012-01" db="EMBL/GenBank/DDBJ databases">
        <authorList>
            <person name="Walter R."/>
            <person name="Schartl M."/>
            <person name="Warren W."/>
        </authorList>
    </citation>
    <scope>NUCLEOTIDE SEQUENCE [LARGE SCALE GENOMIC DNA]</scope>
    <source>
        <strain evidence="2">JP 163 A</strain>
    </source>
</reference>
<dbReference type="Proteomes" id="UP000002852">
    <property type="component" value="Unassembled WGS sequence"/>
</dbReference>
<dbReference type="Pfam" id="PF01663">
    <property type="entry name" value="Phosphodiest"/>
    <property type="match status" value="1"/>
</dbReference>
<name>A0A3B5QZZ3_XIPMA</name>
<sequence length="259" mass="29604">YLEEPDKSGHNFGPVSARVSTAIQGVDKIMGQLMNGLKQIDLHRCLNIIVVADHGMEEISCDRKEVMKELVGDISNYFVNEGPFGRIRARNEDFCKKPDQKITPYLKSNLPKRLHYANSRRIEDVTVLVEPKWQFERYSLITCSGNHGYDNDVESMHAMFLSYGPKFQQKNTIEPFANIELYNLMCDVLEISPYDNNGTHGSMNHVLRKTFYNPTHPAEQSEPTQCPFISLTPEDALGCKCPDMVSIISWFHVIKMTHC</sequence>
<dbReference type="SUPFAM" id="SSF53649">
    <property type="entry name" value="Alkaline phosphatase-like"/>
    <property type="match status" value="1"/>
</dbReference>
<dbReference type="GeneTree" id="ENSGT00940000156034"/>
<dbReference type="InterPro" id="IPR017850">
    <property type="entry name" value="Alkaline_phosphatase_core_sf"/>
</dbReference>
<organism evidence="1 2">
    <name type="scientific">Xiphophorus maculatus</name>
    <name type="common">Southern platyfish</name>
    <name type="synonym">Platypoecilus maculatus</name>
    <dbReference type="NCBI Taxonomy" id="8083"/>
    <lineage>
        <taxon>Eukaryota</taxon>
        <taxon>Metazoa</taxon>
        <taxon>Chordata</taxon>
        <taxon>Craniata</taxon>
        <taxon>Vertebrata</taxon>
        <taxon>Euteleostomi</taxon>
        <taxon>Actinopterygii</taxon>
        <taxon>Neopterygii</taxon>
        <taxon>Teleostei</taxon>
        <taxon>Neoteleostei</taxon>
        <taxon>Acanthomorphata</taxon>
        <taxon>Ovalentaria</taxon>
        <taxon>Atherinomorphae</taxon>
        <taxon>Cyprinodontiformes</taxon>
        <taxon>Poeciliidae</taxon>
        <taxon>Poeciliinae</taxon>
        <taxon>Xiphophorus</taxon>
    </lineage>
</organism>
<dbReference type="InParanoid" id="A0A3B5QZZ3"/>